<keyword evidence="3" id="KW-1185">Reference proteome</keyword>
<accession>A0A225W1J6</accession>
<protein>
    <recommendedName>
        <fullName evidence="1">MULE transposase domain-containing protein</fullName>
    </recommendedName>
</protein>
<reference evidence="3" key="1">
    <citation type="submission" date="2017-03" db="EMBL/GenBank/DDBJ databases">
        <title>Phytopthora megakarya and P. palmivora, two closely related causual agents of cacao black pod achieved similar genome size and gene model numbers by different mechanisms.</title>
        <authorList>
            <person name="Ali S."/>
            <person name="Shao J."/>
            <person name="Larry D.J."/>
            <person name="Kronmiller B."/>
            <person name="Shen D."/>
            <person name="Strem M.D."/>
            <person name="Melnick R.L."/>
            <person name="Guiltinan M.J."/>
            <person name="Tyler B.M."/>
            <person name="Meinhardt L.W."/>
            <person name="Bailey B.A."/>
        </authorList>
    </citation>
    <scope>NUCLEOTIDE SEQUENCE [LARGE SCALE GENOMIC DNA]</scope>
    <source>
        <strain evidence="3">zdho120</strain>
    </source>
</reference>
<dbReference type="Pfam" id="PF10551">
    <property type="entry name" value="MULE"/>
    <property type="match status" value="1"/>
</dbReference>
<sequence>MTSPVNVSIQLICNRIRLSFLALIVSSSAPVQCSISRHATFKLSDLGHPVITCGYTDHARQYQVAAIFVVSRRTNHEYKECFWSLSKLVYNIRGVSKQATTVMGDAEDAPYIAIQNTPGFSQSTMQMCFFHVIYNVRKRIEHFPVDDSMVIMRFIMDIHLSGNLREFEQVRDRELYRWKDRAHLTKFIVYFEQQLLQDRYWKWQILYSPGGFATTNNPCENLNAVMKLFLQRRWYHMRRLLLKLCVVLELSSLSSQQRPIIFLFPPPI</sequence>
<feature type="domain" description="MULE transposase" evidence="1">
    <location>
        <begin position="39"/>
        <end position="134"/>
    </location>
</feature>
<dbReference type="EMBL" id="NBNE01002238">
    <property type="protein sequence ID" value="OWZ11058.1"/>
    <property type="molecule type" value="Genomic_DNA"/>
</dbReference>
<dbReference type="OrthoDB" id="116283at2759"/>
<evidence type="ECO:0000313" key="3">
    <source>
        <dbReference type="Proteomes" id="UP000198211"/>
    </source>
</evidence>
<evidence type="ECO:0000259" key="1">
    <source>
        <dbReference type="Pfam" id="PF10551"/>
    </source>
</evidence>
<comment type="caution">
    <text evidence="2">The sequence shown here is derived from an EMBL/GenBank/DDBJ whole genome shotgun (WGS) entry which is preliminary data.</text>
</comment>
<organism evidence="2 3">
    <name type="scientific">Phytophthora megakarya</name>
    <dbReference type="NCBI Taxonomy" id="4795"/>
    <lineage>
        <taxon>Eukaryota</taxon>
        <taxon>Sar</taxon>
        <taxon>Stramenopiles</taxon>
        <taxon>Oomycota</taxon>
        <taxon>Peronosporomycetes</taxon>
        <taxon>Peronosporales</taxon>
        <taxon>Peronosporaceae</taxon>
        <taxon>Phytophthora</taxon>
    </lineage>
</organism>
<proteinExistence type="predicted"/>
<evidence type="ECO:0000313" key="2">
    <source>
        <dbReference type="EMBL" id="OWZ11058.1"/>
    </source>
</evidence>
<dbReference type="InterPro" id="IPR018289">
    <property type="entry name" value="MULE_transposase_dom"/>
</dbReference>
<name>A0A225W1J6_9STRA</name>
<dbReference type="Proteomes" id="UP000198211">
    <property type="component" value="Unassembled WGS sequence"/>
</dbReference>
<dbReference type="AlphaFoldDB" id="A0A225W1J6"/>
<gene>
    <name evidence="2" type="ORF">PHMEG_00015977</name>
</gene>